<evidence type="ECO:0000256" key="1">
    <source>
        <dbReference type="ARBA" id="ARBA00001947"/>
    </source>
</evidence>
<gene>
    <name evidence="6" type="ORF">KQ657_004014</name>
</gene>
<dbReference type="GO" id="GO:0046872">
    <property type="term" value="F:metal ion binding"/>
    <property type="evidence" value="ECO:0007669"/>
    <property type="project" value="UniProtKB-KW"/>
</dbReference>
<dbReference type="PROSITE" id="PS00482">
    <property type="entry name" value="DIHYDROOROTASE_1"/>
    <property type="match status" value="1"/>
</dbReference>
<feature type="domain" description="Amidohydrolase-related" evidence="5">
    <location>
        <begin position="60"/>
        <end position="213"/>
    </location>
</feature>
<dbReference type="InterPro" id="IPR032466">
    <property type="entry name" value="Metal_Hydrolase"/>
</dbReference>
<dbReference type="PANTHER" id="PTHR43668:SF2">
    <property type="entry name" value="ALLANTOINASE"/>
    <property type="match status" value="1"/>
</dbReference>
<keyword evidence="2" id="KW-0479">Metal-binding</keyword>
<comment type="caution">
    <text evidence="6">The sequence shown here is derived from an EMBL/GenBank/DDBJ whole genome shotgun (WGS) entry which is preliminary data.</text>
</comment>
<reference evidence="6" key="1">
    <citation type="submission" date="2021-03" db="EMBL/GenBank/DDBJ databases">
        <authorList>
            <person name="Palmer J.M."/>
        </authorList>
    </citation>
    <scope>NUCLEOTIDE SEQUENCE</scope>
    <source>
        <strain evidence="6">ARV_011</strain>
    </source>
</reference>
<dbReference type="OrthoDB" id="10258955at2759"/>
<accession>A0A9P7VBA0</accession>
<keyword evidence="7" id="KW-1185">Reference proteome</keyword>
<dbReference type="AlphaFoldDB" id="A0A9P7VBA0"/>
<organism evidence="6 7">
    <name type="scientific">Scheffersomyces spartinae</name>
    <dbReference type="NCBI Taxonomy" id="45513"/>
    <lineage>
        <taxon>Eukaryota</taxon>
        <taxon>Fungi</taxon>
        <taxon>Dikarya</taxon>
        <taxon>Ascomycota</taxon>
        <taxon>Saccharomycotina</taxon>
        <taxon>Pichiomycetes</taxon>
        <taxon>Debaryomycetaceae</taxon>
        <taxon>Scheffersomyces</taxon>
    </lineage>
</organism>
<dbReference type="RefSeq" id="XP_043050453.1">
    <property type="nucleotide sequence ID" value="XM_043194702.1"/>
</dbReference>
<dbReference type="Proteomes" id="UP000790833">
    <property type="component" value="Unassembled WGS sequence"/>
</dbReference>
<evidence type="ECO:0000313" key="6">
    <source>
        <dbReference type="EMBL" id="KAG7194906.1"/>
    </source>
</evidence>
<dbReference type="InterPro" id="IPR011059">
    <property type="entry name" value="Metal-dep_hydrolase_composite"/>
</dbReference>
<dbReference type="Pfam" id="PF01979">
    <property type="entry name" value="Amidohydro_1"/>
    <property type="match status" value="2"/>
</dbReference>
<dbReference type="InterPro" id="IPR018228">
    <property type="entry name" value="DNase_TatD-rel_CS"/>
</dbReference>
<dbReference type="Gene3D" id="3.20.20.140">
    <property type="entry name" value="Metal-dependent hydrolases"/>
    <property type="match status" value="2"/>
</dbReference>
<dbReference type="PANTHER" id="PTHR43668">
    <property type="entry name" value="ALLANTOINASE"/>
    <property type="match status" value="1"/>
</dbReference>
<evidence type="ECO:0000256" key="3">
    <source>
        <dbReference type="ARBA" id="ARBA00022801"/>
    </source>
</evidence>
<dbReference type="InterPro" id="IPR050138">
    <property type="entry name" value="DHOase/Allantoinase_Hydrolase"/>
</dbReference>
<dbReference type="SUPFAM" id="SSF51338">
    <property type="entry name" value="Composite domain of metallo-dependent hydrolases"/>
    <property type="match status" value="1"/>
</dbReference>
<proteinExistence type="predicted"/>
<protein>
    <recommendedName>
        <fullName evidence="5">Amidohydrolase-related domain-containing protein</fullName>
    </recommendedName>
</protein>
<dbReference type="EMBL" id="JAHMUF010000005">
    <property type="protein sequence ID" value="KAG7194906.1"/>
    <property type="molecule type" value="Genomic_DNA"/>
</dbReference>
<dbReference type="GO" id="GO:0004038">
    <property type="term" value="F:allantoinase activity"/>
    <property type="evidence" value="ECO:0007669"/>
    <property type="project" value="TreeGrafter"/>
</dbReference>
<dbReference type="PROSITE" id="PS01137">
    <property type="entry name" value="TATD_1"/>
    <property type="match status" value="1"/>
</dbReference>
<dbReference type="GeneID" id="66117388"/>
<feature type="domain" description="Amidohydrolase-related" evidence="5">
    <location>
        <begin position="451"/>
        <end position="649"/>
    </location>
</feature>
<evidence type="ECO:0000256" key="4">
    <source>
        <dbReference type="SAM" id="MobiDB-lite"/>
    </source>
</evidence>
<name>A0A9P7VBA0_9ASCO</name>
<dbReference type="SUPFAM" id="SSF51556">
    <property type="entry name" value="Metallo-dependent hydrolases"/>
    <property type="match status" value="1"/>
</dbReference>
<dbReference type="InterPro" id="IPR002195">
    <property type="entry name" value="Dihydroorotase_CS"/>
</dbReference>
<keyword evidence="3" id="KW-0378">Hydrolase</keyword>
<dbReference type="GO" id="GO:0006145">
    <property type="term" value="P:purine nucleobase catabolic process"/>
    <property type="evidence" value="ECO:0007669"/>
    <property type="project" value="TreeGrafter"/>
</dbReference>
<feature type="region of interest" description="Disordered" evidence="4">
    <location>
        <begin position="259"/>
        <end position="278"/>
    </location>
</feature>
<evidence type="ECO:0000313" key="7">
    <source>
        <dbReference type="Proteomes" id="UP000790833"/>
    </source>
</evidence>
<evidence type="ECO:0000256" key="2">
    <source>
        <dbReference type="ARBA" id="ARBA00022723"/>
    </source>
</evidence>
<sequence>MSKALASSKVLVDDEVIPATIVYSSTTGKILEIIDEIVDPLDAYLKLFHVEEYRDVSPLLVMPGIVDAHVHLNEPGRTEWEGFATGTKAAASGGVTTVVDMPLNAIPPTTTVENFLLKIAAAQNQTWVDVGFWGGLIPDNIDHLRPLISMGVRGFKGFLIESGVDEFPAIDPPYILEAMKEVDGLNTLLMFHAEMQPDEAENQHAIMNEMGFHTNGDFSKKPSIEKKLMNGKVSSNSNGAALTNGFKALRSPGASFSLDVDESNSSLGTPAGSASGSSDRIAAIADDIQDLDLGMSASFIHRTPKAVVKLLKEDAHDHKHIEGEEHENCSLPHNHAGSMNQQVLTDQQAKALAKLPYLASSEPLLGTYTLLANHNRRPVVASPRVKAKMFDYTEEEPSSPLLLAQREDPNLANIDATAYASFLASRPDNFETTAIAEIIYCSTQIPTVPLHIVHLATHEAVPLIRAAKNRNLPITAETCFHYLSLYAELISNCQTHFKCCPPIRTDNNRKLLWKALRNDIITTVVSDHSPCTPDLKGLEKGDFFSAWGGISSVGFGLPILYTEGQKLSPPVSIQEINKWCLINTAKQVGLSHVKGRIAVGYDADILLFDLDAKYIVQNDQTFFKNKLTAYDGKEFKGRVMETIVRGNSVFTFKNGHSKKALGRLILEPRTI</sequence>
<evidence type="ECO:0000259" key="5">
    <source>
        <dbReference type="Pfam" id="PF01979"/>
    </source>
</evidence>
<dbReference type="InterPro" id="IPR006680">
    <property type="entry name" value="Amidohydro-rel"/>
</dbReference>
<dbReference type="GO" id="GO:0005737">
    <property type="term" value="C:cytoplasm"/>
    <property type="evidence" value="ECO:0007669"/>
    <property type="project" value="TreeGrafter"/>
</dbReference>
<comment type="cofactor">
    <cofactor evidence="1">
        <name>Zn(2+)</name>
        <dbReference type="ChEBI" id="CHEBI:29105"/>
    </cofactor>
</comment>